<accession>A0A919ANS1</accession>
<name>A0A919ANS1_9ACTN</name>
<evidence type="ECO:0008006" key="3">
    <source>
        <dbReference type="Google" id="ProtNLM"/>
    </source>
</evidence>
<reference evidence="1" key="1">
    <citation type="journal article" date="2014" name="Int. J. Syst. Evol. Microbiol.">
        <title>Complete genome sequence of Corynebacterium casei LMG S-19264T (=DSM 44701T), isolated from a smear-ripened cheese.</title>
        <authorList>
            <consortium name="US DOE Joint Genome Institute (JGI-PGF)"/>
            <person name="Walter F."/>
            <person name="Albersmeier A."/>
            <person name="Kalinowski J."/>
            <person name="Ruckert C."/>
        </authorList>
    </citation>
    <scope>NUCLEOTIDE SEQUENCE</scope>
    <source>
        <strain evidence="1">JCM 3302</strain>
    </source>
</reference>
<evidence type="ECO:0000313" key="2">
    <source>
        <dbReference type="Proteomes" id="UP000641386"/>
    </source>
</evidence>
<sequence length="68" mass="8133">MRCMTDAPDCPECSQPMKFGGFVLAEREDDGRRTCRALWRCTGRHVWWRWADRPEELLETCPMPELFR</sequence>
<dbReference type="Proteomes" id="UP000641386">
    <property type="component" value="Unassembled WGS sequence"/>
</dbReference>
<keyword evidence="2" id="KW-1185">Reference proteome</keyword>
<proteinExistence type="predicted"/>
<dbReference type="AlphaFoldDB" id="A0A919ANS1"/>
<organism evidence="1 2">
    <name type="scientific">Streptomyces spiralis</name>
    <dbReference type="NCBI Taxonomy" id="66376"/>
    <lineage>
        <taxon>Bacteria</taxon>
        <taxon>Bacillati</taxon>
        <taxon>Actinomycetota</taxon>
        <taxon>Actinomycetes</taxon>
        <taxon>Kitasatosporales</taxon>
        <taxon>Streptomycetaceae</taxon>
        <taxon>Streptomyces</taxon>
    </lineage>
</organism>
<reference evidence="1" key="2">
    <citation type="submission" date="2020-09" db="EMBL/GenBank/DDBJ databases">
        <authorList>
            <person name="Sun Q."/>
            <person name="Ohkuma M."/>
        </authorList>
    </citation>
    <scope>NUCLEOTIDE SEQUENCE</scope>
    <source>
        <strain evidence="1">JCM 3302</strain>
    </source>
</reference>
<evidence type="ECO:0000313" key="1">
    <source>
        <dbReference type="EMBL" id="GHF16858.1"/>
    </source>
</evidence>
<dbReference type="EMBL" id="BNBC01000076">
    <property type="protein sequence ID" value="GHF16858.1"/>
    <property type="molecule type" value="Genomic_DNA"/>
</dbReference>
<gene>
    <name evidence="1" type="ORF">GCM10014715_85030</name>
</gene>
<comment type="caution">
    <text evidence="1">The sequence shown here is derived from an EMBL/GenBank/DDBJ whole genome shotgun (WGS) entry which is preliminary data.</text>
</comment>
<protein>
    <recommendedName>
        <fullName evidence="3">Dehydrogenase</fullName>
    </recommendedName>
</protein>